<evidence type="ECO:0000313" key="2">
    <source>
        <dbReference type="EMBL" id="MBP1988500.1"/>
    </source>
</evidence>
<comment type="similarity">
    <text evidence="1">Belongs to the RutC family.</text>
</comment>
<dbReference type="InterPro" id="IPR006056">
    <property type="entry name" value="RidA"/>
</dbReference>
<protein>
    <submittedName>
        <fullName evidence="2">2-iminobutanoate/2-iminopropanoate deaminase</fullName>
        <ecNumber evidence="2">3.5.99.10</ecNumber>
    </submittedName>
</protein>
<dbReference type="PANTHER" id="PTHR11803:SF58">
    <property type="entry name" value="PROTEIN HMF1-RELATED"/>
    <property type="match status" value="1"/>
</dbReference>
<sequence length="129" mass="14206">MRKVIFAESTPNAVGPYSDAVRVGNLLVCGGQGPLDPITSEVYRGEFEEEVRITMNNLKRSVEEGGSSMSQLVKVNVYITDINNFDRFNQVYAEFFPDPTNVPTRVLCQVAGLWGGINVEVEALAYVAD</sequence>
<dbReference type="EMBL" id="JAGGLB010000001">
    <property type="protein sequence ID" value="MBP1988500.1"/>
    <property type="molecule type" value="Genomic_DNA"/>
</dbReference>
<evidence type="ECO:0000313" key="3">
    <source>
        <dbReference type="Proteomes" id="UP001519287"/>
    </source>
</evidence>
<gene>
    <name evidence="2" type="ORF">J2Z66_000095</name>
</gene>
<dbReference type="EC" id="3.5.99.10" evidence="2"/>
<evidence type="ECO:0000256" key="1">
    <source>
        <dbReference type="ARBA" id="ARBA00010552"/>
    </source>
</evidence>
<accession>A0ABS4ILQ3</accession>
<dbReference type="PANTHER" id="PTHR11803">
    <property type="entry name" value="2-IMINOBUTANOATE/2-IMINOPROPANOATE DEAMINASE RIDA"/>
    <property type="match status" value="1"/>
</dbReference>
<dbReference type="RefSeq" id="WP_209968468.1">
    <property type="nucleotide sequence ID" value="NZ_JAGGLB010000001.1"/>
</dbReference>
<dbReference type="InterPro" id="IPR035959">
    <property type="entry name" value="RutC-like_sf"/>
</dbReference>
<dbReference type="Pfam" id="PF01042">
    <property type="entry name" value="Ribonuc_L-PSP"/>
    <property type="match status" value="1"/>
</dbReference>
<organism evidence="2 3">
    <name type="scientific">Paenibacillus eucommiae</name>
    <dbReference type="NCBI Taxonomy" id="1355755"/>
    <lineage>
        <taxon>Bacteria</taxon>
        <taxon>Bacillati</taxon>
        <taxon>Bacillota</taxon>
        <taxon>Bacilli</taxon>
        <taxon>Bacillales</taxon>
        <taxon>Paenibacillaceae</taxon>
        <taxon>Paenibacillus</taxon>
    </lineage>
</organism>
<keyword evidence="3" id="KW-1185">Reference proteome</keyword>
<dbReference type="Proteomes" id="UP001519287">
    <property type="component" value="Unassembled WGS sequence"/>
</dbReference>
<keyword evidence="2" id="KW-0378">Hydrolase</keyword>
<proteinExistence type="inferred from homology"/>
<dbReference type="GO" id="GO:0120241">
    <property type="term" value="F:2-iminobutanoate/2-iminopropanoate deaminase"/>
    <property type="evidence" value="ECO:0007669"/>
    <property type="project" value="UniProtKB-EC"/>
</dbReference>
<dbReference type="CDD" id="cd00448">
    <property type="entry name" value="YjgF_YER057c_UK114_family"/>
    <property type="match status" value="1"/>
</dbReference>
<dbReference type="SUPFAM" id="SSF55298">
    <property type="entry name" value="YjgF-like"/>
    <property type="match status" value="1"/>
</dbReference>
<dbReference type="NCBIfam" id="TIGR00004">
    <property type="entry name" value="Rid family detoxifying hydrolase"/>
    <property type="match status" value="1"/>
</dbReference>
<reference evidence="2 3" key="1">
    <citation type="submission" date="2021-03" db="EMBL/GenBank/DDBJ databases">
        <title>Genomic Encyclopedia of Type Strains, Phase IV (KMG-IV): sequencing the most valuable type-strain genomes for metagenomic binning, comparative biology and taxonomic classification.</title>
        <authorList>
            <person name="Goeker M."/>
        </authorList>
    </citation>
    <scope>NUCLEOTIDE SEQUENCE [LARGE SCALE GENOMIC DNA]</scope>
    <source>
        <strain evidence="2 3">DSM 26048</strain>
    </source>
</reference>
<comment type="caution">
    <text evidence="2">The sequence shown here is derived from an EMBL/GenBank/DDBJ whole genome shotgun (WGS) entry which is preliminary data.</text>
</comment>
<dbReference type="Gene3D" id="3.30.1330.40">
    <property type="entry name" value="RutC-like"/>
    <property type="match status" value="1"/>
</dbReference>
<dbReference type="InterPro" id="IPR006175">
    <property type="entry name" value="YjgF/YER057c/UK114"/>
</dbReference>
<name>A0ABS4ILQ3_9BACL</name>